<dbReference type="Pfam" id="PF02517">
    <property type="entry name" value="Rce1-like"/>
    <property type="match status" value="1"/>
</dbReference>
<dbReference type="InterPro" id="IPR003675">
    <property type="entry name" value="Rce1/LyrA-like_dom"/>
</dbReference>
<name>A0A2S9WRI2_9FLAO</name>
<dbReference type="Proteomes" id="UP000239532">
    <property type="component" value="Unassembled WGS sequence"/>
</dbReference>
<feature type="transmembrane region" description="Helical" evidence="1">
    <location>
        <begin position="60"/>
        <end position="82"/>
    </location>
</feature>
<evidence type="ECO:0000313" key="4">
    <source>
        <dbReference type="Proteomes" id="UP000239532"/>
    </source>
</evidence>
<dbReference type="GO" id="GO:0080120">
    <property type="term" value="P:CAAX-box protein maturation"/>
    <property type="evidence" value="ECO:0007669"/>
    <property type="project" value="UniProtKB-ARBA"/>
</dbReference>
<keyword evidence="3" id="KW-0378">Hydrolase</keyword>
<accession>A0A2S9WRI2</accession>
<gene>
    <name evidence="3" type="ORF">BST86_02825</name>
</gene>
<organism evidence="3 4">
    <name type="scientific">Nonlabens agnitus</name>
    <dbReference type="NCBI Taxonomy" id="870484"/>
    <lineage>
        <taxon>Bacteria</taxon>
        <taxon>Pseudomonadati</taxon>
        <taxon>Bacteroidota</taxon>
        <taxon>Flavobacteriia</taxon>
        <taxon>Flavobacteriales</taxon>
        <taxon>Flavobacteriaceae</taxon>
        <taxon>Nonlabens</taxon>
    </lineage>
</organism>
<evidence type="ECO:0000259" key="2">
    <source>
        <dbReference type="Pfam" id="PF02517"/>
    </source>
</evidence>
<keyword evidence="3" id="KW-0645">Protease</keyword>
<dbReference type="AlphaFoldDB" id="A0A2S9WRI2"/>
<dbReference type="GO" id="GO:0004175">
    <property type="term" value="F:endopeptidase activity"/>
    <property type="evidence" value="ECO:0007669"/>
    <property type="project" value="UniProtKB-ARBA"/>
</dbReference>
<reference evidence="3 4" key="1">
    <citation type="submission" date="2016-11" db="EMBL/GenBank/DDBJ databases">
        <title>Trade-off between light-utilization and light-protection in marine flavobacteria.</title>
        <authorList>
            <person name="Kumagai Y."/>
        </authorList>
    </citation>
    <scope>NUCLEOTIDE SEQUENCE [LARGE SCALE GENOMIC DNA]</scope>
    <source>
        <strain evidence="3 4">JCM 17109</strain>
    </source>
</reference>
<feature type="transmembrane region" description="Helical" evidence="1">
    <location>
        <begin position="137"/>
        <end position="155"/>
    </location>
</feature>
<feature type="transmembrane region" description="Helical" evidence="1">
    <location>
        <begin position="199"/>
        <end position="220"/>
    </location>
</feature>
<evidence type="ECO:0000256" key="1">
    <source>
        <dbReference type="SAM" id="Phobius"/>
    </source>
</evidence>
<keyword evidence="1" id="KW-0812">Transmembrane</keyword>
<keyword evidence="4" id="KW-1185">Reference proteome</keyword>
<dbReference type="GO" id="GO:0006508">
    <property type="term" value="P:proteolysis"/>
    <property type="evidence" value="ECO:0007669"/>
    <property type="project" value="UniProtKB-KW"/>
</dbReference>
<keyword evidence="1" id="KW-0472">Membrane</keyword>
<feature type="transmembrane region" description="Helical" evidence="1">
    <location>
        <begin position="12"/>
        <end position="32"/>
    </location>
</feature>
<feature type="transmembrane region" description="Helical" evidence="1">
    <location>
        <begin position="176"/>
        <end position="193"/>
    </location>
</feature>
<dbReference type="InterPro" id="IPR052710">
    <property type="entry name" value="CAAX_protease"/>
</dbReference>
<keyword evidence="1" id="KW-1133">Transmembrane helix</keyword>
<protein>
    <submittedName>
        <fullName evidence="3">CAAX protease family protein</fullName>
    </submittedName>
</protein>
<sequence>MYIEQGYKGSLGTWNFFVIPVLFMLLMGFNYVSTVMLLEESDQSMEQMMAQMIDVMGRNVFLAVNLMIFVVGLLGIFIWVKFINQQSLTSLTTSRKRIDWKRIFFMFGFWAAFSAGSILLSVYLAPENYELQFDWNRFLPLLIISLVLFPFQTSFEEYLFRGQLLQGLGIATKSRAVAWIVTSVLFGLMHAANPEVEKLGFSVMIFYIGTGLVLGAMTLLDEGLELALGFHAANNITAALMMTASWTAIQTDSIYIDVSEPTAFTLVDMIPIFVGYPILLLILGRIYKWKNWKEKLFGRVQNRAYFTQQNPELDTNINNEL</sequence>
<dbReference type="RefSeq" id="WP_105981942.1">
    <property type="nucleotide sequence ID" value="NZ_MQUC01000003.1"/>
</dbReference>
<feature type="transmembrane region" description="Helical" evidence="1">
    <location>
        <begin position="232"/>
        <end position="249"/>
    </location>
</feature>
<proteinExistence type="predicted"/>
<feature type="transmembrane region" description="Helical" evidence="1">
    <location>
        <begin position="103"/>
        <end position="125"/>
    </location>
</feature>
<evidence type="ECO:0000313" key="3">
    <source>
        <dbReference type="EMBL" id="PRP66094.1"/>
    </source>
</evidence>
<dbReference type="EMBL" id="MQUC01000003">
    <property type="protein sequence ID" value="PRP66094.1"/>
    <property type="molecule type" value="Genomic_DNA"/>
</dbReference>
<feature type="domain" description="CAAX prenyl protease 2/Lysostaphin resistance protein A-like" evidence="2">
    <location>
        <begin position="141"/>
        <end position="236"/>
    </location>
</feature>
<feature type="transmembrane region" description="Helical" evidence="1">
    <location>
        <begin position="269"/>
        <end position="287"/>
    </location>
</feature>
<dbReference type="PANTHER" id="PTHR36435">
    <property type="entry name" value="SLR1288 PROTEIN"/>
    <property type="match status" value="1"/>
</dbReference>
<dbReference type="OrthoDB" id="2806188at2"/>
<dbReference type="PANTHER" id="PTHR36435:SF1">
    <property type="entry name" value="CAAX AMINO TERMINAL PROTEASE FAMILY PROTEIN"/>
    <property type="match status" value="1"/>
</dbReference>
<comment type="caution">
    <text evidence="3">The sequence shown here is derived from an EMBL/GenBank/DDBJ whole genome shotgun (WGS) entry which is preliminary data.</text>
</comment>